<keyword evidence="3" id="KW-0560">Oxidoreductase</keyword>
<evidence type="ECO:0000256" key="4">
    <source>
        <dbReference type="ARBA" id="ARBA00023008"/>
    </source>
</evidence>
<dbReference type="InterPro" id="IPR045087">
    <property type="entry name" value="Cu-oxidase_fam"/>
</dbReference>
<evidence type="ECO:0000256" key="2">
    <source>
        <dbReference type="ARBA" id="ARBA00022723"/>
    </source>
</evidence>
<dbReference type="PANTHER" id="PTHR11709">
    <property type="entry name" value="MULTI-COPPER OXIDASE"/>
    <property type="match status" value="1"/>
</dbReference>
<comment type="similarity">
    <text evidence="1">Belongs to the multicopper oxidase family.</text>
</comment>
<dbReference type="Gene3D" id="2.60.40.420">
    <property type="entry name" value="Cupredoxins - blue copper proteins"/>
    <property type="match status" value="2"/>
</dbReference>
<dbReference type="InParanoid" id="K1QNI5"/>
<evidence type="ECO:0000256" key="1">
    <source>
        <dbReference type="ARBA" id="ARBA00010609"/>
    </source>
</evidence>
<proteinExistence type="inferred from homology"/>
<evidence type="ECO:0000256" key="3">
    <source>
        <dbReference type="ARBA" id="ARBA00023002"/>
    </source>
</evidence>
<dbReference type="HOGENOM" id="CLU_1457896_0_0_1"/>
<dbReference type="AlphaFoldDB" id="K1QNI5"/>
<protein>
    <submittedName>
        <fullName evidence="6">L-ascorbate oxidase</fullName>
    </submittedName>
</protein>
<dbReference type="InterPro" id="IPR008972">
    <property type="entry name" value="Cupredoxin"/>
</dbReference>
<dbReference type="EMBL" id="JH818423">
    <property type="protein sequence ID" value="EKC32584.1"/>
    <property type="molecule type" value="Genomic_DNA"/>
</dbReference>
<dbReference type="GO" id="GO:0006826">
    <property type="term" value="P:iron ion transport"/>
    <property type="evidence" value="ECO:0007669"/>
    <property type="project" value="TreeGrafter"/>
</dbReference>
<dbReference type="Pfam" id="PF07732">
    <property type="entry name" value="Cu-oxidase_3"/>
    <property type="match status" value="1"/>
</dbReference>
<feature type="domain" description="Plastocyanin-like" evidence="5">
    <location>
        <begin position="2"/>
        <end position="61"/>
    </location>
</feature>
<evidence type="ECO:0000313" key="6">
    <source>
        <dbReference type="EMBL" id="EKC32584.1"/>
    </source>
</evidence>
<dbReference type="GO" id="GO:0005886">
    <property type="term" value="C:plasma membrane"/>
    <property type="evidence" value="ECO:0007669"/>
    <property type="project" value="TreeGrafter"/>
</dbReference>
<keyword evidence="4" id="KW-0186">Copper</keyword>
<dbReference type="GO" id="GO:0016491">
    <property type="term" value="F:oxidoreductase activity"/>
    <property type="evidence" value="ECO:0007669"/>
    <property type="project" value="UniProtKB-KW"/>
</dbReference>
<dbReference type="SUPFAM" id="SSF49503">
    <property type="entry name" value="Cupredoxins"/>
    <property type="match status" value="2"/>
</dbReference>
<dbReference type="PANTHER" id="PTHR11709:SF394">
    <property type="entry name" value="FI03373P-RELATED"/>
    <property type="match status" value="1"/>
</dbReference>
<accession>K1QNI5</accession>
<gene>
    <name evidence="6" type="ORF">CGI_10015658</name>
</gene>
<name>K1QNI5_MAGGI</name>
<reference evidence="6" key="1">
    <citation type="journal article" date="2012" name="Nature">
        <title>The oyster genome reveals stress adaptation and complexity of shell formation.</title>
        <authorList>
            <person name="Zhang G."/>
            <person name="Fang X."/>
            <person name="Guo X."/>
            <person name="Li L."/>
            <person name="Luo R."/>
            <person name="Xu F."/>
            <person name="Yang P."/>
            <person name="Zhang L."/>
            <person name="Wang X."/>
            <person name="Qi H."/>
            <person name="Xiong Z."/>
            <person name="Que H."/>
            <person name="Xie Y."/>
            <person name="Holland P.W."/>
            <person name="Paps J."/>
            <person name="Zhu Y."/>
            <person name="Wu F."/>
            <person name="Chen Y."/>
            <person name="Wang J."/>
            <person name="Peng C."/>
            <person name="Meng J."/>
            <person name="Yang L."/>
            <person name="Liu J."/>
            <person name="Wen B."/>
            <person name="Zhang N."/>
            <person name="Huang Z."/>
            <person name="Zhu Q."/>
            <person name="Feng Y."/>
            <person name="Mount A."/>
            <person name="Hedgecock D."/>
            <person name="Xu Z."/>
            <person name="Liu Y."/>
            <person name="Domazet-Loso T."/>
            <person name="Du Y."/>
            <person name="Sun X."/>
            <person name="Zhang S."/>
            <person name="Liu B."/>
            <person name="Cheng P."/>
            <person name="Jiang X."/>
            <person name="Li J."/>
            <person name="Fan D."/>
            <person name="Wang W."/>
            <person name="Fu W."/>
            <person name="Wang T."/>
            <person name="Wang B."/>
            <person name="Zhang J."/>
            <person name="Peng Z."/>
            <person name="Li Y."/>
            <person name="Li N."/>
            <person name="Wang J."/>
            <person name="Chen M."/>
            <person name="He Y."/>
            <person name="Tan F."/>
            <person name="Song X."/>
            <person name="Zheng Q."/>
            <person name="Huang R."/>
            <person name="Yang H."/>
            <person name="Du X."/>
            <person name="Chen L."/>
            <person name="Yang M."/>
            <person name="Gaffney P.M."/>
            <person name="Wang S."/>
            <person name="Luo L."/>
            <person name="She Z."/>
            <person name="Ming Y."/>
            <person name="Huang W."/>
            <person name="Zhang S."/>
            <person name="Huang B."/>
            <person name="Zhang Y."/>
            <person name="Qu T."/>
            <person name="Ni P."/>
            <person name="Miao G."/>
            <person name="Wang J."/>
            <person name="Wang Q."/>
            <person name="Steinberg C.E."/>
            <person name="Wang H."/>
            <person name="Li N."/>
            <person name="Qian L."/>
            <person name="Zhang G."/>
            <person name="Li Y."/>
            <person name="Yang H."/>
            <person name="Liu X."/>
            <person name="Wang J."/>
            <person name="Yin Y."/>
            <person name="Wang J."/>
        </authorList>
    </citation>
    <scope>NUCLEOTIDE SEQUENCE [LARGE SCALE GENOMIC DNA]</scope>
    <source>
        <strain evidence="6">05x7-T-G4-1.051#20</strain>
    </source>
</reference>
<sequence length="232" mass="26467">MLQRGTPWMNGADMISQCAILPGQTFEYRFVASPVGTHWYHGHVHTMRSDGLSGALIVLPRIRPPIMMPEEKIPKVKAEFVAVIDDWKKSTAQEKLEARRGIFPFLDDYDGECIPAAQNYDGSAFVFQLYIGLVNGKGQRYIDGDPTKPERDFLPLETFSVQRNQYYRFRTINVGFLAAFEISVDDALSCRNELCQHIINNTEIHPVGNKEESRACCKTWDEKAAHLFEFQC</sequence>
<dbReference type="InterPro" id="IPR011707">
    <property type="entry name" value="Cu-oxidase-like_N"/>
</dbReference>
<dbReference type="GO" id="GO:0005507">
    <property type="term" value="F:copper ion binding"/>
    <property type="evidence" value="ECO:0007669"/>
    <property type="project" value="InterPro"/>
</dbReference>
<keyword evidence="2" id="KW-0479">Metal-binding</keyword>
<evidence type="ECO:0000259" key="5">
    <source>
        <dbReference type="Pfam" id="PF07732"/>
    </source>
</evidence>
<organism evidence="6">
    <name type="scientific">Magallana gigas</name>
    <name type="common">Pacific oyster</name>
    <name type="synonym">Crassostrea gigas</name>
    <dbReference type="NCBI Taxonomy" id="29159"/>
    <lineage>
        <taxon>Eukaryota</taxon>
        <taxon>Metazoa</taxon>
        <taxon>Spiralia</taxon>
        <taxon>Lophotrochozoa</taxon>
        <taxon>Mollusca</taxon>
        <taxon>Bivalvia</taxon>
        <taxon>Autobranchia</taxon>
        <taxon>Pteriomorphia</taxon>
        <taxon>Ostreida</taxon>
        <taxon>Ostreoidea</taxon>
        <taxon>Ostreidae</taxon>
        <taxon>Magallana</taxon>
    </lineage>
</organism>